<evidence type="ECO:0000313" key="2">
    <source>
        <dbReference type="EMBL" id="MUI15909.1"/>
    </source>
</evidence>
<gene>
    <name evidence="2" type="ORF">GJV26_26120</name>
</gene>
<keyword evidence="1" id="KW-0732">Signal</keyword>
<dbReference type="RefSeq" id="WP_155711537.1">
    <property type="nucleotide sequence ID" value="NZ_BMWU01000015.1"/>
</dbReference>
<feature type="chain" id="PRO_5026063434" evidence="1">
    <location>
        <begin position="27"/>
        <end position="288"/>
    </location>
</feature>
<dbReference type="AlphaFoldDB" id="A0A6I3XHJ0"/>
<dbReference type="EMBL" id="WNWM01000002">
    <property type="protein sequence ID" value="MUI15909.1"/>
    <property type="molecule type" value="Genomic_DNA"/>
</dbReference>
<feature type="signal peptide" evidence="1">
    <location>
        <begin position="1"/>
        <end position="26"/>
    </location>
</feature>
<comment type="caution">
    <text evidence="2">The sequence shown here is derived from an EMBL/GenBank/DDBJ whole genome shotgun (WGS) entry which is preliminary data.</text>
</comment>
<evidence type="ECO:0000313" key="3">
    <source>
        <dbReference type="Proteomes" id="UP000431684"/>
    </source>
</evidence>
<protein>
    <submittedName>
        <fullName evidence="2">Uncharacterized protein</fullName>
    </submittedName>
</protein>
<dbReference type="OrthoDB" id="8774333at2"/>
<sequence>MRIRMRISTHALLPVFLASISTLAVSASPQLTTRIPECRMPSSTVLPGKYYKLNKSRNAFDWVHKATANERVVSGNGWERPDSRNMSNWYGFYRVDLNNDGICDWYLNALSPISTGGDRDTINTLYIGGPTGWARIGADIPMDKPDALSFGKAFDQQWRFTFGEEPSVIHDMTTKTNYVITALYNRHVRRAFQPGYRIYEWDAGKKTLILLDKWEPGSKAAAVYAFFKANGARMLEEPTMADSDTISTFDPQIEAYELMRSCDPKGSQRTSPDLFGAVSKYLLTRCTP</sequence>
<evidence type="ECO:0000256" key="1">
    <source>
        <dbReference type="SAM" id="SignalP"/>
    </source>
</evidence>
<proteinExistence type="predicted"/>
<accession>A0A6I3XHJ0</accession>
<reference evidence="2 3" key="1">
    <citation type="submission" date="2019-11" db="EMBL/GenBank/DDBJ databases">
        <title>Draft Genome Sequences of Six Type Strains of the Genus Massilia.</title>
        <authorList>
            <person name="Miess H."/>
            <person name="Frediansyah A."/>
            <person name="Goeker M."/>
            <person name="Gross H."/>
        </authorList>
    </citation>
    <scope>NUCLEOTIDE SEQUENCE [LARGE SCALE GENOMIC DNA]</scope>
    <source>
        <strain evidence="2 3">DSM 17513</strain>
    </source>
</reference>
<keyword evidence="3" id="KW-1185">Reference proteome</keyword>
<name>A0A6I3XHJ0_9BURK</name>
<organism evidence="2 3">
    <name type="scientific">Pseudoduganella dura</name>
    <dbReference type="NCBI Taxonomy" id="321982"/>
    <lineage>
        <taxon>Bacteria</taxon>
        <taxon>Pseudomonadati</taxon>
        <taxon>Pseudomonadota</taxon>
        <taxon>Betaproteobacteria</taxon>
        <taxon>Burkholderiales</taxon>
        <taxon>Oxalobacteraceae</taxon>
        <taxon>Telluria group</taxon>
        <taxon>Pseudoduganella</taxon>
    </lineage>
</organism>
<dbReference type="Proteomes" id="UP000431684">
    <property type="component" value="Unassembled WGS sequence"/>
</dbReference>